<evidence type="ECO:0000256" key="2">
    <source>
        <dbReference type="SAM" id="SignalP"/>
    </source>
</evidence>
<accession>A0A813Z4F7</accession>
<feature type="signal peptide" evidence="2">
    <location>
        <begin position="1"/>
        <end position="20"/>
    </location>
</feature>
<keyword evidence="2" id="KW-0732">Signal</keyword>
<evidence type="ECO:0000256" key="1">
    <source>
        <dbReference type="SAM" id="Phobius"/>
    </source>
</evidence>
<keyword evidence="1" id="KW-1133">Transmembrane helix</keyword>
<protein>
    <submittedName>
        <fullName evidence="3">Uncharacterized protein</fullName>
    </submittedName>
</protein>
<feature type="chain" id="PRO_5032518760" evidence="2">
    <location>
        <begin position="21"/>
        <end position="165"/>
    </location>
</feature>
<reference evidence="3" key="1">
    <citation type="submission" date="2021-02" db="EMBL/GenBank/DDBJ databases">
        <authorList>
            <person name="Nowell W R."/>
        </authorList>
    </citation>
    <scope>NUCLEOTIDE SEQUENCE</scope>
</reference>
<keyword evidence="1" id="KW-0812">Transmembrane</keyword>
<evidence type="ECO:0000313" key="4">
    <source>
        <dbReference type="Proteomes" id="UP000663845"/>
    </source>
</evidence>
<dbReference type="AlphaFoldDB" id="A0A813Z4F7"/>
<feature type="transmembrane region" description="Helical" evidence="1">
    <location>
        <begin position="147"/>
        <end position="164"/>
    </location>
</feature>
<sequence length="165" mass="18798">MLHNLCLLVFIAVFFGTINALPYYRFRRQINWPPSRPSGSIPGSSYYGVGSDPNYGSFIATQNSPESNILPISYNPNSNAYNSLIKPSYPQQPQQQQNYMYNNNNNNAWLSPNGNNYYNQQSNRYSPGSQGWYATGGNYWYNKGQSIVSYPYLLITSILILMICK</sequence>
<keyword evidence="1" id="KW-0472">Membrane</keyword>
<organism evidence="3 4">
    <name type="scientific">Adineta steineri</name>
    <dbReference type="NCBI Taxonomy" id="433720"/>
    <lineage>
        <taxon>Eukaryota</taxon>
        <taxon>Metazoa</taxon>
        <taxon>Spiralia</taxon>
        <taxon>Gnathifera</taxon>
        <taxon>Rotifera</taxon>
        <taxon>Eurotatoria</taxon>
        <taxon>Bdelloidea</taxon>
        <taxon>Adinetida</taxon>
        <taxon>Adinetidae</taxon>
        <taxon>Adineta</taxon>
    </lineage>
</organism>
<name>A0A813Z4F7_9BILA</name>
<dbReference type="Proteomes" id="UP000663845">
    <property type="component" value="Unassembled WGS sequence"/>
</dbReference>
<dbReference type="EMBL" id="CAJNOG010000073">
    <property type="protein sequence ID" value="CAF0893172.1"/>
    <property type="molecule type" value="Genomic_DNA"/>
</dbReference>
<comment type="caution">
    <text evidence="3">The sequence shown here is derived from an EMBL/GenBank/DDBJ whole genome shotgun (WGS) entry which is preliminary data.</text>
</comment>
<proteinExistence type="predicted"/>
<evidence type="ECO:0000313" key="3">
    <source>
        <dbReference type="EMBL" id="CAF0893172.1"/>
    </source>
</evidence>
<gene>
    <name evidence="3" type="ORF">JYZ213_LOCUS10136</name>
</gene>